<protein>
    <recommendedName>
        <fullName evidence="3">Aspartic peptidase DDI1-type domain-containing protein</fullName>
    </recommendedName>
</protein>
<evidence type="ECO:0000313" key="1">
    <source>
        <dbReference type="EMBL" id="TFK19837.1"/>
    </source>
</evidence>
<dbReference type="Gene3D" id="2.40.70.10">
    <property type="entry name" value="Acid Proteases"/>
    <property type="match status" value="1"/>
</dbReference>
<evidence type="ECO:0000313" key="2">
    <source>
        <dbReference type="Proteomes" id="UP000307440"/>
    </source>
</evidence>
<name>A0A5C3KIX3_COPMA</name>
<dbReference type="OrthoDB" id="1750432at2759"/>
<dbReference type="EMBL" id="ML210323">
    <property type="protein sequence ID" value="TFK19837.1"/>
    <property type="molecule type" value="Genomic_DNA"/>
</dbReference>
<sequence length="80" mass="8568">MSIVKDAKCAVPKPVVIAVQVNGHPCQALVDTGLLGDFMSSTLAEQLKVKRVELNSPILVQLAVQGSQTKVNYGTNVQFM</sequence>
<evidence type="ECO:0008006" key="3">
    <source>
        <dbReference type="Google" id="ProtNLM"/>
    </source>
</evidence>
<dbReference type="CDD" id="cd00303">
    <property type="entry name" value="retropepsin_like"/>
    <property type="match status" value="1"/>
</dbReference>
<dbReference type="Pfam" id="PF13975">
    <property type="entry name" value="gag-asp_proteas"/>
    <property type="match status" value="1"/>
</dbReference>
<dbReference type="Proteomes" id="UP000307440">
    <property type="component" value="Unassembled WGS sequence"/>
</dbReference>
<accession>A0A5C3KIX3</accession>
<organism evidence="1 2">
    <name type="scientific">Coprinopsis marcescibilis</name>
    <name type="common">Agaric fungus</name>
    <name type="synonym">Psathyrella marcescibilis</name>
    <dbReference type="NCBI Taxonomy" id="230819"/>
    <lineage>
        <taxon>Eukaryota</taxon>
        <taxon>Fungi</taxon>
        <taxon>Dikarya</taxon>
        <taxon>Basidiomycota</taxon>
        <taxon>Agaricomycotina</taxon>
        <taxon>Agaricomycetes</taxon>
        <taxon>Agaricomycetidae</taxon>
        <taxon>Agaricales</taxon>
        <taxon>Agaricineae</taxon>
        <taxon>Psathyrellaceae</taxon>
        <taxon>Coprinopsis</taxon>
    </lineage>
</organism>
<reference evidence="1 2" key="1">
    <citation type="journal article" date="2019" name="Nat. Ecol. Evol.">
        <title>Megaphylogeny resolves global patterns of mushroom evolution.</title>
        <authorList>
            <person name="Varga T."/>
            <person name="Krizsan K."/>
            <person name="Foldi C."/>
            <person name="Dima B."/>
            <person name="Sanchez-Garcia M."/>
            <person name="Sanchez-Ramirez S."/>
            <person name="Szollosi G.J."/>
            <person name="Szarkandi J.G."/>
            <person name="Papp V."/>
            <person name="Albert L."/>
            <person name="Andreopoulos W."/>
            <person name="Angelini C."/>
            <person name="Antonin V."/>
            <person name="Barry K.W."/>
            <person name="Bougher N.L."/>
            <person name="Buchanan P."/>
            <person name="Buyck B."/>
            <person name="Bense V."/>
            <person name="Catcheside P."/>
            <person name="Chovatia M."/>
            <person name="Cooper J."/>
            <person name="Damon W."/>
            <person name="Desjardin D."/>
            <person name="Finy P."/>
            <person name="Geml J."/>
            <person name="Haridas S."/>
            <person name="Hughes K."/>
            <person name="Justo A."/>
            <person name="Karasinski D."/>
            <person name="Kautmanova I."/>
            <person name="Kiss B."/>
            <person name="Kocsube S."/>
            <person name="Kotiranta H."/>
            <person name="LaButti K.M."/>
            <person name="Lechner B.E."/>
            <person name="Liimatainen K."/>
            <person name="Lipzen A."/>
            <person name="Lukacs Z."/>
            <person name="Mihaltcheva S."/>
            <person name="Morgado L.N."/>
            <person name="Niskanen T."/>
            <person name="Noordeloos M.E."/>
            <person name="Ohm R.A."/>
            <person name="Ortiz-Santana B."/>
            <person name="Ovrebo C."/>
            <person name="Racz N."/>
            <person name="Riley R."/>
            <person name="Savchenko A."/>
            <person name="Shiryaev A."/>
            <person name="Soop K."/>
            <person name="Spirin V."/>
            <person name="Szebenyi C."/>
            <person name="Tomsovsky M."/>
            <person name="Tulloss R.E."/>
            <person name="Uehling J."/>
            <person name="Grigoriev I.V."/>
            <person name="Vagvolgyi C."/>
            <person name="Papp T."/>
            <person name="Martin F.M."/>
            <person name="Miettinen O."/>
            <person name="Hibbett D.S."/>
            <person name="Nagy L.G."/>
        </authorList>
    </citation>
    <scope>NUCLEOTIDE SEQUENCE [LARGE SCALE GENOMIC DNA]</scope>
    <source>
        <strain evidence="1 2">CBS 121175</strain>
    </source>
</reference>
<dbReference type="InterPro" id="IPR021109">
    <property type="entry name" value="Peptidase_aspartic_dom_sf"/>
</dbReference>
<dbReference type="AlphaFoldDB" id="A0A5C3KIX3"/>
<gene>
    <name evidence="1" type="ORF">FA15DRAFT_722833</name>
</gene>
<proteinExistence type="predicted"/>
<keyword evidence="2" id="KW-1185">Reference proteome</keyword>
<dbReference type="STRING" id="230819.A0A5C3KIX3"/>